<feature type="compositionally biased region" description="Polar residues" evidence="1">
    <location>
        <begin position="18"/>
        <end position="38"/>
    </location>
</feature>
<dbReference type="AlphaFoldDB" id="A0A218VQU4"/>
<dbReference type="Proteomes" id="UP000197138">
    <property type="component" value="Unassembled WGS sequence"/>
</dbReference>
<protein>
    <submittedName>
        <fullName evidence="2">Uncharacterized protein</fullName>
    </submittedName>
</protein>
<gene>
    <name evidence="2" type="ORF">CDL15_Pgr019973</name>
</gene>
<feature type="region of interest" description="Disordered" evidence="1">
    <location>
        <begin position="1"/>
        <end position="38"/>
    </location>
</feature>
<proteinExistence type="predicted"/>
<evidence type="ECO:0000256" key="1">
    <source>
        <dbReference type="SAM" id="MobiDB-lite"/>
    </source>
</evidence>
<reference evidence="3" key="1">
    <citation type="journal article" date="2017" name="Plant J.">
        <title>The pomegranate (Punica granatum L.) genome and the genomics of punicalagin biosynthesis.</title>
        <authorList>
            <person name="Qin G."/>
            <person name="Xu C."/>
            <person name="Ming R."/>
            <person name="Tang H."/>
            <person name="Guyot R."/>
            <person name="Kramer E.M."/>
            <person name="Hu Y."/>
            <person name="Yi X."/>
            <person name="Qi Y."/>
            <person name="Xu X."/>
            <person name="Gao Z."/>
            <person name="Pan H."/>
            <person name="Jian J."/>
            <person name="Tian Y."/>
            <person name="Yue Z."/>
            <person name="Xu Y."/>
        </authorList>
    </citation>
    <scope>NUCLEOTIDE SEQUENCE [LARGE SCALE GENOMIC DNA]</scope>
    <source>
        <strain evidence="3">cv. Dabenzi</strain>
    </source>
</reference>
<accession>A0A218VQU4</accession>
<comment type="caution">
    <text evidence="2">The sequence shown here is derived from an EMBL/GenBank/DDBJ whole genome shotgun (WGS) entry which is preliminary data.</text>
</comment>
<name>A0A218VQU4_PUNGR</name>
<evidence type="ECO:0000313" key="2">
    <source>
        <dbReference type="EMBL" id="OWM62679.1"/>
    </source>
</evidence>
<evidence type="ECO:0000313" key="3">
    <source>
        <dbReference type="Proteomes" id="UP000197138"/>
    </source>
</evidence>
<dbReference type="EMBL" id="MTKT01006319">
    <property type="protein sequence ID" value="OWM62679.1"/>
    <property type="molecule type" value="Genomic_DNA"/>
</dbReference>
<sequence length="65" mass="7440">MYDLSEMNTPERDRQVCHLSSSGIRSENTALPRGVSSNGPINQPQRLLLCFESGMRHHEFNIIRI</sequence>
<organism evidence="2 3">
    <name type="scientific">Punica granatum</name>
    <name type="common">Pomegranate</name>
    <dbReference type="NCBI Taxonomy" id="22663"/>
    <lineage>
        <taxon>Eukaryota</taxon>
        <taxon>Viridiplantae</taxon>
        <taxon>Streptophyta</taxon>
        <taxon>Embryophyta</taxon>
        <taxon>Tracheophyta</taxon>
        <taxon>Spermatophyta</taxon>
        <taxon>Magnoliopsida</taxon>
        <taxon>eudicotyledons</taxon>
        <taxon>Gunneridae</taxon>
        <taxon>Pentapetalae</taxon>
        <taxon>rosids</taxon>
        <taxon>malvids</taxon>
        <taxon>Myrtales</taxon>
        <taxon>Lythraceae</taxon>
        <taxon>Punica</taxon>
    </lineage>
</organism>